<feature type="transmembrane region" description="Helical" evidence="1">
    <location>
        <begin position="6"/>
        <end position="28"/>
    </location>
</feature>
<gene>
    <name evidence="2" type="ORF">EV356DRAFT_50394</name>
</gene>
<dbReference type="Proteomes" id="UP000800092">
    <property type="component" value="Unassembled WGS sequence"/>
</dbReference>
<reference evidence="2" key="1">
    <citation type="journal article" date="2020" name="Stud. Mycol.">
        <title>101 Dothideomycetes genomes: a test case for predicting lifestyles and emergence of pathogens.</title>
        <authorList>
            <person name="Haridas S."/>
            <person name="Albert R."/>
            <person name="Binder M."/>
            <person name="Bloem J."/>
            <person name="Labutti K."/>
            <person name="Salamov A."/>
            <person name="Andreopoulos B."/>
            <person name="Baker S."/>
            <person name="Barry K."/>
            <person name="Bills G."/>
            <person name="Bluhm B."/>
            <person name="Cannon C."/>
            <person name="Castanera R."/>
            <person name="Culley D."/>
            <person name="Daum C."/>
            <person name="Ezra D."/>
            <person name="Gonzalez J."/>
            <person name="Henrissat B."/>
            <person name="Kuo A."/>
            <person name="Liang C."/>
            <person name="Lipzen A."/>
            <person name="Lutzoni F."/>
            <person name="Magnuson J."/>
            <person name="Mondo S."/>
            <person name="Nolan M."/>
            <person name="Ohm R."/>
            <person name="Pangilinan J."/>
            <person name="Park H.-J."/>
            <person name="Ramirez L."/>
            <person name="Alfaro M."/>
            <person name="Sun H."/>
            <person name="Tritt A."/>
            <person name="Yoshinaga Y."/>
            <person name="Zwiers L.-H."/>
            <person name="Turgeon B."/>
            <person name="Goodwin S."/>
            <person name="Spatafora J."/>
            <person name="Crous P."/>
            <person name="Grigoriev I."/>
        </authorList>
    </citation>
    <scope>NUCLEOTIDE SEQUENCE</scope>
    <source>
        <strain evidence="2">Tuck. ex Michener</strain>
    </source>
</reference>
<protein>
    <submittedName>
        <fullName evidence="2">Uncharacterized protein</fullName>
    </submittedName>
</protein>
<keyword evidence="1" id="KW-0812">Transmembrane</keyword>
<organism evidence="2 3">
    <name type="scientific">Viridothelium virens</name>
    <name type="common">Speckled blister lichen</name>
    <name type="synonym">Trypethelium virens</name>
    <dbReference type="NCBI Taxonomy" id="1048519"/>
    <lineage>
        <taxon>Eukaryota</taxon>
        <taxon>Fungi</taxon>
        <taxon>Dikarya</taxon>
        <taxon>Ascomycota</taxon>
        <taxon>Pezizomycotina</taxon>
        <taxon>Dothideomycetes</taxon>
        <taxon>Dothideomycetes incertae sedis</taxon>
        <taxon>Trypetheliales</taxon>
        <taxon>Trypetheliaceae</taxon>
        <taxon>Viridothelium</taxon>
    </lineage>
</organism>
<keyword evidence="3" id="KW-1185">Reference proteome</keyword>
<evidence type="ECO:0000256" key="1">
    <source>
        <dbReference type="SAM" id="Phobius"/>
    </source>
</evidence>
<sequence>MCLDGTSYGACAVWSMQAVVAGIPLIFLRLPRHSTYFGPLGELPTNNSPGARVHAAEKVNIACDTEYMKNTSVPLEWAGVSSCQWYSALRDQGQSRQLRARQKNTNILCTQTANPTALLYCFNAWVSCALQTWLACTHELRTSCC</sequence>
<name>A0A6A6HFW5_VIRVR</name>
<evidence type="ECO:0000313" key="2">
    <source>
        <dbReference type="EMBL" id="KAF2236749.1"/>
    </source>
</evidence>
<evidence type="ECO:0000313" key="3">
    <source>
        <dbReference type="Proteomes" id="UP000800092"/>
    </source>
</evidence>
<dbReference type="EMBL" id="ML991783">
    <property type="protein sequence ID" value="KAF2236749.1"/>
    <property type="molecule type" value="Genomic_DNA"/>
</dbReference>
<proteinExistence type="predicted"/>
<accession>A0A6A6HFW5</accession>
<dbReference type="AlphaFoldDB" id="A0A6A6HFW5"/>
<keyword evidence="1" id="KW-0472">Membrane</keyword>
<keyword evidence="1" id="KW-1133">Transmembrane helix</keyword>